<sequence length="86" mass="9604">MNLSDFLLRVATNPIHNRWGITVVVELLDIGLLLLRCDHLKSLPLCHRCYTTGNKKRCSNDACSLGKSFIHMLLSSLVDVNKLALA</sequence>
<dbReference type="AlphaFoldDB" id="A0A0M3Q9R7"/>
<name>A0A0M3Q9R7_9CORY</name>
<dbReference type="EMBL" id="CP009220">
    <property type="protein sequence ID" value="ALC06063.1"/>
    <property type="molecule type" value="Genomic_DNA"/>
</dbReference>
<reference evidence="1 2" key="1">
    <citation type="submission" date="2014-08" db="EMBL/GenBank/DDBJ databases">
        <title>Complete genome sequence of Corynebacterium deserti GIMN1.010 (=DSM 45689), isolated from desert sand in western China.</title>
        <authorList>
            <person name="Ruckert C."/>
            <person name="Albersmeier A."/>
            <person name="Kalinowski J."/>
        </authorList>
    </citation>
    <scope>NUCLEOTIDE SEQUENCE [LARGE SCALE GENOMIC DNA]</scope>
    <source>
        <strain evidence="1 2">GIMN1.010</strain>
    </source>
</reference>
<keyword evidence="2" id="KW-1185">Reference proteome</keyword>
<protein>
    <submittedName>
        <fullName evidence="1">Uncharacterized protein</fullName>
    </submittedName>
</protein>
<organism evidence="1 2">
    <name type="scientific">Corynebacterium deserti GIMN1.010</name>
    <dbReference type="NCBI Taxonomy" id="931089"/>
    <lineage>
        <taxon>Bacteria</taxon>
        <taxon>Bacillati</taxon>
        <taxon>Actinomycetota</taxon>
        <taxon>Actinomycetes</taxon>
        <taxon>Mycobacteriales</taxon>
        <taxon>Corynebacteriaceae</taxon>
        <taxon>Corynebacterium</taxon>
    </lineage>
</organism>
<dbReference type="STRING" id="931089.CDES_08290"/>
<proteinExistence type="predicted"/>
<gene>
    <name evidence="1" type="ORF">CDES_08290</name>
</gene>
<accession>A0A0M3Q9R7</accession>
<evidence type="ECO:0000313" key="2">
    <source>
        <dbReference type="Proteomes" id="UP000068067"/>
    </source>
</evidence>
<evidence type="ECO:0000313" key="1">
    <source>
        <dbReference type="EMBL" id="ALC06063.1"/>
    </source>
</evidence>
<dbReference type="Proteomes" id="UP000068067">
    <property type="component" value="Chromosome"/>
</dbReference>
<dbReference type="KEGG" id="cdx:CDES_08290"/>